<evidence type="ECO:0000313" key="2">
    <source>
        <dbReference type="Proteomes" id="UP000321223"/>
    </source>
</evidence>
<organism evidence="1 2">
    <name type="scientific">Microcystis aeruginosa 11-30S32</name>
    <dbReference type="NCBI Taxonomy" id="2358142"/>
    <lineage>
        <taxon>Bacteria</taxon>
        <taxon>Bacillati</taxon>
        <taxon>Cyanobacteriota</taxon>
        <taxon>Cyanophyceae</taxon>
        <taxon>Oscillatoriophycideae</taxon>
        <taxon>Chroococcales</taxon>
        <taxon>Microcystaceae</taxon>
        <taxon>Microcystis</taxon>
    </lineage>
</organism>
<proteinExistence type="predicted"/>
<dbReference type="PANTHER" id="PTHR34613">
    <property type="entry name" value="SLL0800 PROTEIN"/>
    <property type="match status" value="1"/>
</dbReference>
<dbReference type="EMBL" id="BHVU01000266">
    <property type="protein sequence ID" value="GCA94910.1"/>
    <property type="molecule type" value="Genomic_DNA"/>
</dbReference>
<dbReference type="AlphaFoldDB" id="A0A510PMU7"/>
<name>A0A510PMU7_MICAE</name>
<gene>
    <name evidence="1" type="ORF">MAE30S32_35620</name>
</gene>
<reference evidence="1 2" key="1">
    <citation type="journal article" date="2019" name="Appl. Environ. Microbiol.">
        <title>Co-occurrence of broad and narrow host-range viruses infecting the toxic bloom-forming cyanobacterium Microcystis aeruginosa.</title>
        <authorList>
            <person name="Morimoto D."/>
            <person name="Tominaga K."/>
            <person name="Nishimura Y."/>
            <person name="Yoshida N."/>
            <person name="Kimura S."/>
            <person name="Sako Y."/>
            <person name="Yoshida T."/>
        </authorList>
    </citation>
    <scope>NUCLEOTIDE SEQUENCE [LARGE SCALE GENOMIC DNA]</scope>
    <source>
        <strain evidence="1 2">11-30S32</strain>
    </source>
</reference>
<dbReference type="Proteomes" id="UP000321223">
    <property type="component" value="Unassembled WGS sequence"/>
</dbReference>
<evidence type="ECO:0000313" key="1">
    <source>
        <dbReference type="EMBL" id="GCA94910.1"/>
    </source>
</evidence>
<protein>
    <submittedName>
        <fullName evidence="1">Uncharacterized protein</fullName>
    </submittedName>
</protein>
<dbReference type="PANTHER" id="PTHR34613:SF1">
    <property type="entry name" value="SLL6017 PROTEIN"/>
    <property type="match status" value="1"/>
</dbReference>
<comment type="caution">
    <text evidence="1">The sequence shown here is derived from an EMBL/GenBank/DDBJ whole genome shotgun (WGS) entry which is preliminary data.</text>
</comment>
<sequence length="91" mass="10469">MYDSTCKFIALEYSRDLATWLLGKPLDLTEIKPSELSLEPIRADSLIFLESEELILHIEFQTDILRMVASRDGRWLVTGDRDSAIALWRGI</sequence>
<accession>A0A510PMU7</accession>